<comment type="caution">
    <text evidence="1">The sequence shown here is derived from an EMBL/GenBank/DDBJ whole genome shotgun (WGS) entry which is preliminary data.</text>
</comment>
<protein>
    <submittedName>
        <fullName evidence="1">Uncharacterized protein</fullName>
    </submittedName>
</protein>
<accession>A0A8J2ZZZ4</accession>
<dbReference type="EMBL" id="BMFV01000035">
    <property type="protein sequence ID" value="GGH86869.1"/>
    <property type="molecule type" value="Genomic_DNA"/>
</dbReference>
<gene>
    <name evidence="1" type="ORF">GCM10007096_35570</name>
</gene>
<organism evidence="1 2">
    <name type="scientific">Pullulanibacillus pueri</name>
    <dbReference type="NCBI Taxonomy" id="1437324"/>
    <lineage>
        <taxon>Bacteria</taxon>
        <taxon>Bacillati</taxon>
        <taxon>Bacillota</taxon>
        <taxon>Bacilli</taxon>
        <taxon>Bacillales</taxon>
        <taxon>Sporolactobacillaceae</taxon>
        <taxon>Pullulanibacillus</taxon>
    </lineage>
</organism>
<keyword evidence="2" id="KW-1185">Reference proteome</keyword>
<reference evidence="1" key="1">
    <citation type="journal article" date="2014" name="Int. J. Syst. Evol. Microbiol.">
        <title>Complete genome sequence of Corynebacterium casei LMG S-19264T (=DSM 44701T), isolated from a smear-ripened cheese.</title>
        <authorList>
            <consortium name="US DOE Joint Genome Institute (JGI-PGF)"/>
            <person name="Walter F."/>
            <person name="Albersmeier A."/>
            <person name="Kalinowski J."/>
            <person name="Ruckert C."/>
        </authorList>
    </citation>
    <scope>NUCLEOTIDE SEQUENCE</scope>
    <source>
        <strain evidence="1">CGMCC 1.12777</strain>
    </source>
</reference>
<reference evidence="1" key="2">
    <citation type="submission" date="2020-09" db="EMBL/GenBank/DDBJ databases">
        <authorList>
            <person name="Sun Q."/>
            <person name="Zhou Y."/>
        </authorList>
    </citation>
    <scope>NUCLEOTIDE SEQUENCE</scope>
    <source>
        <strain evidence="1">CGMCC 1.12777</strain>
    </source>
</reference>
<dbReference type="AlphaFoldDB" id="A0A8J2ZZZ4"/>
<evidence type="ECO:0000313" key="1">
    <source>
        <dbReference type="EMBL" id="GGH86869.1"/>
    </source>
</evidence>
<sequence>MDLQFHEKLLAKLNSQIDESVDKGDQIHAIVEYILKELGD</sequence>
<name>A0A8J2ZZZ4_9BACL</name>
<evidence type="ECO:0000313" key="2">
    <source>
        <dbReference type="Proteomes" id="UP000656813"/>
    </source>
</evidence>
<proteinExistence type="predicted"/>
<dbReference type="Proteomes" id="UP000656813">
    <property type="component" value="Unassembled WGS sequence"/>
</dbReference>